<keyword evidence="2" id="KW-1185">Reference proteome</keyword>
<comment type="caution">
    <text evidence="1">The sequence shown here is derived from an EMBL/GenBank/DDBJ whole genome shotgun (WGS) entry which is preliminary data.</text>
</comment>
<reference evidence="1" key="1">
    <citation type="submission" date="2021-06" db="EMBL/GenBank/DDBJ databases">
        <authorList>
            <person name="Kallberg Y."/>
            <person name="Tangrot J."/>
            <person name="Rosling A."/>
        </authorList>
    </citation>
    <scope>NUCLEOTIDE SEQUENCE</scope>
    <source>
        <strain evidence="1">MA461A</strain>
    </source>
</reference>
<organism evidence="1 2">
    <name type="scientific">Racocetra persica</name>
    <dbReference type="NCBI Taxonomy" id="160502"/>
    <lineage>
        <taxon>Eukaryota</taxon>
        <taxon>Fungi</taxon>
        <taxon>Fungi incertae sedis</taxon>
        <taxon>Mucoromycota</taxon>
        <taxon>Glomeromycotina</taxon>
        <taxon>Glomeromycetes</taxon>
        <taxon>Diversisporales</taxon>
        <taxon>Gigasporaceae</taxon>
        <taxon>Racocetra</taxon>
    </lineage>
</organism>
<sequence>QSQAFWKKNFRRLHDQNKYNSIRDVGILLHDAIQENSVEKVQEDNGRRKLEDSSKDFKTNL</sequence>
<accession>A0ACA9QYA7</accession>
<feature type="non-terminal residue" evidence="1">
    <location>
        <position position="61"/>
    </location>
</feature>
<dbReference type="Proteomes" id="UP000789920">
    <property type="component" value="Unassembled WGS sequence"/>
</dbReference>
<name>A0ACA9QYA7_9GLOM</name>
<evidence type="ECO:0000313" key="2">
    <source>
        <dbReference type="Proteomes" id="UP000789920"/>
    </source>
</evidence>
<feature type="non-terminal residue" evidence="1">
    <location>
        <position position="1"/>
    </location>
</feature>
<dbReference type="EMBL" id="CAJVQC010039796">
    <property type="protein sequence ID" value="CAG8769367.1"/>
    <property type="molecule type" value="Genomic_DNA"/>
</dbReference>
<evidence type="ECO:0000313" key="1">
    <source>
        <dbReference type="EMBL" id="CAG8769367.1"/>
    </source>
</evidence>
<proteinExistence type="predicted"/>
<protein>
    <submittedName>
        <fullName evidence="1">32884_t:CDS:1</fullName>
    </submittedName>
</protein>
<gene>
    <name evidence="1" type="ORF">RPERSI_LOCUS16208</name>
</gene>